<keyword evidence="2" id="KW-0732">Signal</keyword>
<evidence type="ECO:0000256" key="1">
    <source>
        <dbReference type="SAM" id="MobiDB-lite"/>
    </source>
</evidence>
<evidence type="ECO:0000313" key="4">
    <source>
        <dbReference type="Proteomes" id="UP000246005"/>
    </source>
</evidence>
<dbReference type="InterPro" id="IPR011050">
    <property type="entry name" value="Pectin_lyase_fold/virulence"/>
</dbReference>
<organism evidence="3 4">
    <name type="scientific">Lentzea atacamensis</name>
    <dbReference type="NCBI Taxonomy" id="531938"/>
    <lineage>
        <taxon>Bacteria</taxon>
        <taxon>Bacillati</taxon>
        <taxon>Actinomycetota</taxon>
        <taxon>Actinomycetes</taxon>
        <taxon>Pseudonocardiales</taxon>
        <taxon>Pseudonocardiaceae</taxon>
        <taxon>Lentzea</taxon>
    </lineage>
</organism>
<dbReference type="Proteomes" id="UP000246005">
    <property type="component" value="Unassembled WGS sequence"/>
</dbReference>
<feature type="chain" id="PRO_5038841646" description="Right handed beta helix region" evidence="2">
    <location>
        <begin position="24"/>
        <end position="391"/>
    </location>
</feature>
<feature type="signal peptide" evidence="2">
    <location>
        <begin position="1"/>
        <end position="23"/>
    </location>
</feature>
<dbReference type="EMBL" id="QGHB01000016">
    <property type="protein sequence ID" value="PWK81707.1"/>
    <property type="molecule type" value="Genomic_DNA"/>
</dbReference>
<sequence>MKVRRILAPLIAVIVVVSGISFAAAQTEPVPTAPLGTWCPPLPSNATAGQPVQCKVVADPDWTAPTSTTTVPPTTTTTTTTTVAPTTTVPTTTVPTTTPPATTTTQPPASLMGWQLTADNVGLKPHGLSCASLPLYIGPAKPLAGNTISGYRIEQPLDLSNGNLLIEKSCIKPSTVGYHNSFLVTTTVCSGNSCSATTAGNVTIRDSEITADHLSAGTIAKSCAFLGVGTLQRNYMHGMGSGICFFETGTVHSALAEHNYVRGLRSSGDSHNEAATIRDFRNATGRTVKFLNNRLDCSSGNATGGLFIQPTWLPIYNVTIQGNYLEGEGYNLYLERTGNATYGNVRAINNRFRPTGWGASATPSGPGYAEWRDNHIYDAAKPDGKGAVLNP</sequence>
<feature type="region of interest" description="Disordered" evidence="1">
    <location>
        <begin position="65"/>
        <end position="108"/>
    </location>
</feature>
<protein>
    <recommendedName>
        <fullName evidence="5">Right handed beta helix region</fullName>
    </recommendedName>
</protein>
<accession>A0A316HNT8</accession>
<comment type="caution">
    <text evidence="3">The sequence shown here is derived from an EMBL/GenBank/DDBJ whole genome shotgun (WGS) entry which is preliminary data.</text>
</comment>
<dbReference type="AlphaFoldDB" id="A0A316HNT8"/>
<gene>
    <name evidence="3" type="ORF">C8D88_116119</name>
</gene>
<evidence type="ECO:0000313" key="3">
    <source>
        <dbReference type="EMBL" id="PWK81707.1"/>
    </source>
</evidence>
<reference evidence="3 4" key="1">
    <citation type="submission" date="2018-05" db="EMBL/GenBank/DDBJ databases">
        <title>Genomic Encyclopedia of Type Strains, Phase IV (KMG-IV): sequencing the most valuable type-strain genomes for metagenomic binning, comparative biology and taxonomic classification.</title>
        <authorList>
            <person name="Goeker M."/>
        </authorList>
    </citation>
    <scope>NUCLEOTIDE SEQUENCE [LARGE SCALE GENOMIC DNA]</scope>
    <source>
        <strain evidence="3 4">DSM 45480</strain>
    </source>
</reference>
<dbReference type="RefSeq" id="WP_109641181.1">
    <property type="nucleotide sequence ID" value="NZ_QGHB01000016.1"/>
</dbReference>
<proteinExistence type="predicted"/>
<evidence type="ECO:0008006" key="5">
    <source>
        <dbReference type="Google" id="ProtNLM"/>
    </source>
</evidence>
<dbReference type="SUPFAM" id="SSF51126">
    <property type="entry name" value="Pectin lyase-like"/>
    <property type="match status" value="1"/>
</dbReference>
<name>A0A316HNT8_9PSEU</name>
<evidence type="ECO:0000256" key="2">
    <source>
        <dbReference type="SAM" id="SignalP"/>
    </source>
</evidence>